<dbReference type="Proteomes" id="UP000821853">
    <property type="component" value="Chromosome 5"/>
</dbReference>
<gene>
    <name evidence="1" type="ORF">HPB48_016886</name>
</gene>
<comment type="caution">
    <text evidence="1">The sequence shown here is derived from an EMBL/GenBank/DDBJ whole genome shotgun (WGS) entry which is preliminary data.</text>
</comment>
<dbReference type="EMBL" id="JABSTR010000007">
    <property type="protein sequence ID" value="KAH9374718.1"/>
    <property type="molecule type" value="Genomic_DNA"/>
</dbReference>
<protein>
    <submittedName>
        <fullName evidence="1">Uncharacterized protein</fullName>
    </submittedName>
</protein>
<name>A0A9J6G8K2_HAELO</name>
<dbReference type="VEuPathDB" id="VectorBase:HLOH_049689"/>
<organism evidence="1 2">
    <name type="scientific">Haemaphysalis longicornis</name>
    <name type="common">Bush tick</name>
    <dbReference type="NCBI Taxonomy" id="44386"/>
    <lineage>
        <taxon>Eukaryota</taxon>
        <taxon>Metazoa</taxon>
        <taxon>Ecdysozoa</taxon>
        <taxon>Arthropoda</taxon>
        <taxon>Chelicerata</taxon>
        <taxon>Arachnida</taxon>
        <taxon>Acari</taxon>
        <taxon>Parasitiformes</taxon>
        <taxon>Ixodida</taxon>
        <taxon>Ixodoidea</taxon>
        <taxon>Ixodidae</taxon>
        <taxon>Haemaphysalinae</taxon>
        <taxon>Haemaphysalis</taxon>
    </lineage>
</organism>
<reference evidence="1 2" key="1">
    <citation type="journal article" date="2020" name="Cell">
        <title>Large-Scale Comparative Analyses of Tick Genomes Elucidate Their Genetic Diversity and Vector Capacities.</title>
        <authorList>
            <consortium name="Tick Genome and Microbiome Consortium (TIGMIC)"/>
            <person name="Jia N."/>
            <person name="Wang J."/>
            <person name="Shi W."/>
            <person name="Du L."/>
            <person name="Sun Y."/>
            <person name="Zhan W."/>
            <person name="Jiang J.F."/>
            <person name="Wang Q."/>
            <person name="Zhang B."/>
            <person name="Ji P."/>
            <person name="Bell-Sakyi L."/>
            <person name="Cui X.M."/>
            <person name="Yuan T.T."/>
            <person name="Jiang B.G."/>
            <person name="Yang W.F."/>
            <person name="Lam T.T."/>
            <person name="Chang Q.C."/>
            <person name="Ding S.J."/>
            <person name="Wang X.J."/>
            <person name="Zhu J.G."/>
            <person name="Ruan X.D."/>
            <person name="Zhao L."/>
            <person name="Wei J.T."/>
            <person name="Ye R.Z."/>
            <person name="Que T.C."/>
            <person name="Du C.H."/>
            <person name="Zhou Y.H."/>
            <person name="Cheng J.X."/>
            <person name="Dai P.F."/>
            <person name="Guo W.B."/>
            <person name="Han X.H."/>
            <person name="Huang E.J."/>
            <person name="Li L.F."/>
            <person name="Wei W."/>
            <person name="Gao Y.C."/>
            <person name="Liu J.Z."/>
            <person name="Shao H.Z."/>
            <person name="Wang X."/>
            <person name="Wang C.C."/>
            <person name="Yang T.C."/>
            <person name="Huo Q.B."/>
            <person name="Li W."/>
            <person name="Chen H.Y."/>
            <person name="Chen S.E."/>
            <person name="Zhou L.G."/>
            <person name="Ni X.B."/>
            <person name="Tian J.H."/>
            <person name="Sheng Y."/>
            <person name="Liu T."/>
            <person name="Pan Y.S."/>
            <person name="Xia L.Y."/>
            <person name="Li J."/>
            <person name="Zhao F."/>
            <person name="Cao W.C."/>
        </authorList>
    </citation>
    <scope>NUCLEOTIDE SEQUENCE [LARGE SCALE GENOMIC DNA]</scope>
    <source>
        <strain evidence="1">HaeL-2018</strain>
    </source>
</reference>
<evidence type="ECO:0000313" key="2">
    <source>
        <dbReference type="Proteomes" id="UP000821853"/>
    </source>
</evidence>
<proteinExistence type="predicted"/>
<evidence type="ECO:0000313" key="1">
    <source>
        <dbReference type="EMBL" id="KAH9374718.1"/>
    </source>
</evidence>
<accession>A0A9J6G8K2</accession>
<keyword evidence="2" id="KW-1185">Reference proteome</keyword>
<sequence>MPGRRREVRIFYCNLMKRPVERAHVVSLVLNQPEEVAAKLPQIPRDLTGFSVDQILDLTVETAVVSESQITDLTALITELSQLFSKVPARSSLMTHETKLTSQGSTRCKAYRCCAFSAVFAILTLSDCVRLRCGASY</sequence>
<dbReference type="AlphaFoldDB" id="A0A9J6G8K2"/>